<dbReference type="Proteomes" id="UP000325579">
    <property type="component" value="Unassembled WGS sequence"/>
</dbReference>
<reference evidence="2 3" key="1">
    <citation type="submission" date="2019-04" db="EMBL/GenBank/DDBJ databases">
        <authorList>
            <consortium name="DOE Joint Genome Institute"/>
            <person name="Mondo S."/>
            <person name="Kjaerbolling I."/>
            <person name="Vesth T."/>
            <person name="Frisvad J.C."/>
            <person name="Nybo J.L."/>
            <person name="Theobald S."/>
            <person name="Kildgaard S."/>
            <person name="Isbrandt T."/>
            <person name="Kuo A."/>
            <person name="Sato A."/>
            <person name="Lyhne E.K."/>
            <person name="Kogle M.E."/>
            <person name="Wiebenga A."/>
            <person name="Kun R.S."/>
            <person name="Lubbers R.J."/>
            <person name="Makela M.R."/>
            <person name="Barry K."/>
            <person name="Chovatia M."/>
            <person name="Clum A."/>
            <person name="Daum C."/>
            <person name="Haridas S."/>
            <person name="He G."/>
            <person name="LaButti K."/>
            <person name="Lipzen A."/>
            <person name="Riley R."/>
            <person name="Salamov A."/>
            <person name="Simmons B.A."/>
            <person name="Magnuson J.K."/>
            <person name="Henrissat B."/>
            <person name="Mortensen U.H."/>
            <person name="Larsen T.O."/>
            <person name="Devries R.P."/>
            <person name="Grigoriev I.V."/>
            <person name="Machida M."/>
            <person name="Baker S.E."/>
            <person name="Andersen M.R."/>
            <person name="Cantor M.N."/>
            <person name="Hua S.X."/>
        </authorList>
    </citation>
    <scope>NUCLEOTIDE SEQUENCE [LARGE SCALE GENOMIC DNA]</scope>
    <source>
        <strain evidence="2 3">CBS 119388</strain>
    </source>
</reference>
<keyword evidence="1" id="KW-1133">Transmembrane helix</keyword>
<organism evidence="2 3">
    <name type="scientific">Aspergillus pseudonomiae</name>
    <dbReference type="NCBI Taxonomy" id="1506151"/>
    <lineage>
        <taxon>Eukaryota</taxon>
        <taxon>Fungi</taxon>
        <taxon>Dikarya</taxon>
        <taxon>Ascomycota</taxon>
        <taxon>Pezizomycotina</taxon>
        <taxon>Eurotiomycetes</taxon>
        <taxon>Eurotiomycetidae</taxon>
        <taxon>Eurotiales</taxon>
        <taxon>Aspergillaceae</taxon>
        <taxon>Aspergillus</taxon>
        <taxon>Aspergillus subgen. Circumdati</taxon>
    </lineage>
</organism>
<evidence type="ECO:0000313" key="2">
    <source>
        <dbReference type="EMBL" id="KAE8397163.1"/>
    </source>
</evidence>
<dbReference type="EMBL" id="ML736915">
    <property type="protein sequence ID" value="KAE8397163.1"/>
    <property type="molecule type" value="Genomic_DNA"/>
</dbReference>
<gene>
    <name evidence="2" type="ORF">BDV37DRAFT_266382</name>
</gene>
<keyword evidence="1" id="KW-0812">Transmembrane</keyword>
<dbReference type="GeneID" id="43668600"/>
<name>A0A5N7CU75_9EURO</name>
<dbReference type="AlphaFoldDB" id="A0A5N7CU75"/>
<keyword evidence="1" id="KW-0472">Membrane</keyword>
<dbReference type="RefSeq" id="XP_031934482.1">
    <property type="nucleotide sequence ID" value="XM_032083909.1"/>
</dbReference>
<keyword evidence="3" id="KW-1185">Reference proteome</keyword>
<protein>
    <submittedName>
        <fullName evidence="2">Uncharacterized protein</fullName>
    </submittedName>
</protein>
<accession>A0A5N7CU75</accession>
<evidence type="ECO:0000256" key="1">
    <source>
        <dbReference type="SAM" id="Phobius"/>
    </source>
</evidence>
<feature type="transmembrane region" description="Helical" evidence="1">
    <location>
        <begin position="12"/>
        <end position="34"/>
    </location>
</feature>
<proteinExistence type="predicted"/>
<sequence>MVKRRLFGAVKWLSGGVQGGVYAAASALDWVVVVCYVDDVMWSTQYFLWIFGRVFPSISLMPRR</sequence>
<evidence type="ECO:0000313" key="3">
    <source>
        <dbReference type="Proteomes" id="UP000325579"/>
    </source>
</evidence>